<sequence>MALTMRSLTSPVMAPLYWPTQARSDCNDRRSACAMASAVSDAVCSAGGRTGTVWTGFGLVPGICGAVIWACAPVAAANISVAASIDLMTNPASPLNAMPFKHISLVANNVAVVQVA</sequence>
<dbReference type="Proteomes" id="UP000316291">
    <property type="component" value="Unassembled WGS sequence"/>
</dbReference>
<keyword evidence="2" id="KW-1185">Reference proteome</keyword>
<gene>
    <name evidence="1" type="ORF">IQ16_00313</name>
</gene>
<accession>A0A562S424</accession>
<dbReference type="EMBL" id="VLLA01000001">
    <property type="protein sequence ID" value="TWI76081.1"/>
    <property type="molecule type" value="Genomic_DNA"/>
</dbReference>
<dbReference type="AlphaFoldDB" id="A0A562S424"/>
<protein>
    <submittedName>
        <fullName evidence="1">Uncharacterized protein</fullName>
    </submittedName>
</protein>
<evidence type="ECO:0000313" key="2">
    <source>
        <dbReference type="Proteomes" id="UP000316291"/>
    </source>
</evidence>
<name>A0A562S424_9BRAD</name>
<comment type="caution">
    <text evidence="1">The sequence shown here is derived from an EMBL/GenBank/DDBJ whole genome shotgun (WGS) entry which is preliminary data.</text>
</comment>
<proteinExistence type="predicted"/>
<evidence type="ECO:0000313" key="1">
    <source>
        <dbReference type="EMBL" id="TWI76081.1"/>
    </source>
</evidence>
<reference evidence="1 2" key="1">
    <citation type="journal article" date="2015" name="Stand. Genomic Sci.">
        <title>Genomic Encyclopedia of Bacterial and Archaeal Type Strains, Phase III: the genomes of soil and plant-associated and newly described type strains.</title>
        <authorList>
            <person name="Whitman W.B."/>
            <person name="Woyke T."/>
            <person name="Klenk H.P."/>
            <person name="Zhou Y."/>
            <person name="Lilburn T.G."/>
            <person name="Beck B.J."/>
            <person name="De Vos P."/>
            <person name="Vandamme P."/>
            <person name="Eisen J.A."/>
            <person name="Garrity G."/>
            <person name="Hugenholtz P."/>
            <person name="Kyrpides N.C."/>
        </authorList>
    </citation>
    <scope>NUCLEOTIDE SEQUENCE [LARGE SCALE GENOMIC DNA]</scope>
    <source>
        <strain evidence="1 2">CGMCC 1.10948</strain>
    </source>
</reference>
<organism evidence="1 2">
    <name type="scientific">Bradyrhizobium huanghuaihaiense</name>
    <dbReference type="NCBI Taxonomy" id="990078"/>
    <lineage>
        <taxon>Bacteria</taxon>
        <taxon>Pseudomonadati</taxon>
        <taxon>Pseudomonadota</taxon>
        <taxon>Alphaproteobacteria</taxon>
        <taxon>Hyphomicrobiales</taxon>
        <taxon>Nitrobacteraceae</taxon>
        <taxon>Bradyrhizobium</taxon>
    </lineage>
</organism>